<name>B2BKB3_9BACT</name>
<reference evidence="5" key="1">
    <citation type="submission" date="2007-03" db="EMBL/GenBank/DDBJ databases">
        <title>Diverse metagenome-derived clones inhibiting biofilm formation in Pseudomonas aeruginosa and swarming in Escherichia coli.</title>
        <authorList>
            <person name="Schipper C."/>
            <person name="Steele H.L."/>
            <person name="Streit W.R."/>
        </authorList>
    </citation>
    <scope>NUCLEOTIDE SEQUENCE</scope>
</reference>
<feature type="domain" description="NADP-dependent oxidoreductase" evidence="4">
    <location>
        <begin position="16"/>
        <end position="318"/>
    </location>
</feature>
<accession>B2BKB3</accession>
<dbReference type="PRINTS" id="PR01577">
    <property type="entry name" value="KCNABCHANNEL"/>
</dbReference>
<dbReference type="EMBL" id="EF530731">
    <property type="protein sequence ID" value="ABU51102.1"/>
    <property type="molecule type" value="Genomic_DNA"/>
</dbReference>
<dbReference type="PANTHER" id="PTHR43150">
    <property type="entry name" value="HYPERKINETIC, ISOFORM M"/>
    <property type="match status" value="1"/>
</dbReference>
<dbReference type="SUPFAM" id="SSF51430">
    <property type="entry name" value="NAD(P)-linked oxidoreductase"/>
    <property type="match status" value="2"/>
</dbReference>
<dbReference type="InterPro" id="IPR036812">
    <property type="entry name" value="NAD(P)_OxRdtase_dom_sf"/>
</dbReference>
<evidence type="ECO:0000259" key="4">
    <source>
        <dbReference type="Pfam" id="PF00248"/>
    </source>
</evidence>
<comment type="similarity">
    <text evidence="1">Belongs to the shaker potassium channel beta subunit family.</text>
</comment>
<protein>
    <recommendedName>
        <fullName evidence="4">NADP-dependent oxidoreductase domain-containing protein</fullName>
    </recommendedName>
</protein>
<evidence type="ECO:0000256" key="2">
    <source>
        <dbReference type="ARBA" id="ARBA00022857"/>
    </source>
</evidence>
<feature type="domain" description="NADP-dependent oxidoreductase" evidence="4">
    <location>
        <begin position="319"/>
        <end position="597"/>
    </location>
</feature>
<dbReference type="PANTHER" id="PTHR43150:SF2">
    <property type="entry name" value="HYPERKINETIC, ISOFORM M"/>
    <property type="match status" value="1"/>
</dbReference>
<dbReference type="AlphaFoldDB" id="B2BKB3"/>
<evidence type="ECO:0000256" key="3">
    <source>
        <dbReference type="ARBA" id="ARBA00023002"/>
    </source>
</evidence>
<evidence type="ECO:0000313" key="5">
    <source>
        <dbReference type="EMBL" id="ABU51102.1"/>
    </source>
</evidence>
<organism evidence="5">
    <name type="scientific">uncultured bacterium Bio6</name>
    <dbReference type="NCBI Taxonomy" id="460939"/>
    <lineage>
        <taxon>Bacteria</taxon>
        <taxon>environmental samples</taxon>
    </lineage>
</organism>
<sequence>MNYRRLGRSGLRLSELSFGSWVTYGNQMNESVARECMAAAHDAGVNFFDNAEVYAKGRSETIMGDALRKLGWRRASYIVSTKFFWGLYDGTNEKNTLNRKYLMQAIDGSLSRLGLDYVDIAFCHRADPETPIEETVRAMSDMIAAGKAMYWGTSEWSAGEIASACEIAERHHLHKPVTEQPQYNLFHRERVETEYARLYDDFGLGTTTWSPLASGLLTGKYHAGVPADSRAAIKGFEWLAERILEPTRLAKVQSLVPIAQELGCTLAQMSIAWCVRNPHVSTVITGASRPAQVEENMRALDIVAKLTPDVLARIDAIVASDAGVNFFDNAEVYAKGRSETIMGDALRKLGWRRASYIVSTKFFWGLYDGTNEKNTLNRKYLMQAIDGSLSRLGLDYVDIAFCHRADPETPIEETVRAMSDMIAAGKAMYWGTSEWSAGEIASACEIAERHHLHKPVTEQPQYNLFHRERVETEYARLYDDFGLGTTTWSPLASGLLTGKYHAGVPADSRAAIKGFEWLAERILEPTRLAKVQSLVPIAQELGCTLAQMSIAWCVRNPHVSTVITGASRPAQVEENMRALDIVAKLTPDVLARIDAIVAS</sequence>
<keyword evidence="2" id="KW-0521">NADP</keyword>
<dbReference type="GO" id="GO:0016491">
    <property type="term" value="F:oxidoreductase activity"/>
    <property type="evidence" value="ECO:0007669"/>
    <property type="project" value="UniProtKB-KW"/>
</dbReference>
<dbReference type="Pfam" id="PF00248">
    <property type="entry name" value="Aldo_ket_red"/>
    <property type="match status" value="2"/>
</dbReference>
<proteinExistence type="inferred from homology"/>
<dbReference type="InterPro" id="IPR005399">
    <property type="entry name" value="K_chnl_volt-dep_bsu_KCNAB-rel"/>
</dbReference>
<evidence type="ECO:0000256" key="1">
    <source>
        <dbReference type="ARBA" id="ARBA00006515"/>
    </source>
</evidence>
<dbReference type="Gene3D" id="3.20.20.100">
    <property type="entry name" value="NADP-dependent oxidoreductase domain"/>
    <property type="match status" value="2"/>
</dbReference>
<dbReference type="InterPro" id="IPR023210">
    <property type="entry name" value="NADP_OxRdtase_dom"/>
</dbReference>
<keyword evidence="3" id="KW-0560">Oxidoreductase</keyword>
<dbReference type="CDD" id="cd19143">
    <property type="entry name" value="AKR_AKR6C1_2"/>
    <property type="match status" value="1"/>
</dbReference>